<comment type="caution">
    <text evidence="11">The sequence shown here is derived from an EMBL/GenBank/DDBJ whole genome shotgun (WGS) entry which is preliminary data.</text>
</comment>
<evidence type="ECO:0000256" key="7">
    <source>
        <dbReference type="ARBA" id="ARBA00038938"/>
    </source>
</evidence>
<dbReference type="GO" id="GO:0008270">
    <property type="term" value="F:zinc ion binding"/>
    <property type="evidence" value="ECO:0007669"/>
    <property type="project" value="InterPro"/>
</dbReference>
<proteinExistence type="inferred from homology"/>
<keyword evidence="6" id="KW-0862">Zinc</keyword>
<dbReference type="InterPro" id="IPR016193">
    <property type="entry name" value="Cytidine_deaminase-like"/>
</dbReference>
<organism evidence="11 12">
    <name type="scientific">Absidia repens</name>
    <dbReference type="NCBI Taxonomy" id="90262"/>
    <lineage>
        <taxon>Eukaryota</taxon>
        <taxon>Fungi</taxon>
        <taxon>Fungi incertae sedis</taxon>
        <taxon>Mucoromycota</taxon>
        <taxon>Mucoromycotina</taxon>
        <taxon>Mucoromycetes</taxon>
        <taxon>Mucorales</taxon>
        <taxon>Cunninghamellaceae</taxon>
        <taxon>Absidia</taxon>
    </lineage>
</organism>
<evidence type="ECO:0000256" key="1">
    <source>
        <dbReference type="ARBA" id="ARBA00001947"/>
    </source>
</evidence>
<evidence type="ECO:0000256" key="5">
    <source>
        <dbReference type="ARBA" id="ARBA00022801"/>
    </source>
</evidence>
<dbReference type="STRING" id="90262.A0A1X2IB83"/>
<evidence type="ECO:0000256" key="2">
    <source>
        <dbReference type="ARBA" id="ARBA00006576"/>
    </source>
</evidence>
<dbReference type="InterPro" id="IPR015517">
    <property type="entry name" value="dCMP_deaminase-rel"/>
</dbReference>
<dbReference type="PROSITE" id="PS51747">
    <property type="entry name" value="CYT_DCMP_DEAMINASES_2"/>
    <property type="match status" value="1"/>
</dbReference>
<comment type="similarity">
    <text evidence="2">Belongs to the cytidine and deoxycytidylate deaminase family.</text>
</comment>
<evidence type="ECO:0000256" key="8">
    <source>
        <dbReference type="ARBA" id="ARBA00041763"/>
    </source>
</evidence>
<sequence length="349" mass="39520">MFIGIIGSQCSGKHTVSNYLVEKHGFTFVYLKQRQSTQPLLYDNGLRFDNIDDMQQYVTERWRDRFVTCDIDSHGIWSLKKRPFFLLVSMEAPLFMRYQRSIERGDTVLDLETFVKNDDRAIFKIASMDEELNQGTPLRSLMTLSDISISNTFKDFCSLYTSLEHHDLLNTERLRPSWDTYFMHLSDLAARRSNCMKRRVGCILVKDSRVIATGYNGTPRGLTNCNEGGCQRCNDASPCGTGLDRCLCMHAEENALLEAGRGRVDFSTGIVLYCNTCPCLGCAVKIVQQGVKEVVFSKSYGMDDMTAKVFAEAKVKLRQHSPPSIKLEMELDTVGMDDKVVGQLGWING</sequence>
<dbReference type="FunFam" id="3.40.140.10:FF:000035">
    <property type="entry name" value="dCMP deaminase"/>
    <property type="match status" value="1"/>
</dbReference>
<dbReference type="SUPFAM" id="SSF52540">
    <property type="entry name" value="P-loop containing nucleoside triphosphate hydrolases"/>
    <property type="match status" value="1"/>
</dbReference>
<reference evidence="11 12" key="1">
    <citation type="submission" date="2016-07" db="EMBL/GenBank/DDBJ databases">
        <title>Pervasive Adenine N6-methylation of Active Genes in Fungi.</title>
        <authorList>
            <consortium name="DOE Joint Genome Institute"/>
            <person name="Mondo S.J."/>
            <person name="Dannebaum R.O."/>
            <person name="Kuo R.C."/>
            <person name="Labutti K."/>
            <person name="Haridas S."/>
            <person name="Kuo A."/>
            <person name="Salamov A."/>
            <person name="Ahrendt S.R."/>
            <person name="Lipzen A."/>
            <person name="Sullivan W."/>
            <person name="Andreopoulos W.B."/>
            <person name="Clum A."/>
            <person name="Lindquist E."/>
            <person name="Daum C."/>
            <person name="Ramamoorthy G.K."/>
            <person name="Gryganskyi A."/>
            <person name="Culley D."/>
            <person name="Magnuson J.K."/>
            <person name="James T.Y."/>
            <person name="O'Malley M.A."/>
            <person name="Stajich J.E."/>
            <person name="Spatafora J.W."/>
            <person name="Visel A."/>
            <person name="Grigoriev I.V."/>
        </authorList>
    </citation>
    <scope>NUCLEOTIDE SEQUENCE [LARGE SCALE GENOMIC DNA]</scope>
    <source>
        <strain evidence="11 12">NRRL 1336</strain>
    </source>
</reference>
<dbReference type="SUPFAM" id="SSF53927">
    <property type="entry name" value="Cytidine deaminase-like"/>
    <property type="match status" value="1"/>
</dbReference>
<evidence type="ECO:0000256" key="4">
    <source>
        <dbReference type="ARBA" id="ARBA00022727"/>
    </source>
</evidence>
<evidence type="ECO:0000313" key="11">
    <source>
        <dbReference type="EMBL" id="ORZ13161.1"/>
    </source>
</evidence>
<name>A0A1X2IB83_9FUNG</name>
<dbReference type="PANTHER" id="PTHR11086">
    <property type="entry name" value="DEOXYCYTIDYLATE DEAMINASE-RELATED"/>
    <property type="match status" value="1"/>
</dbReference>
<feature type="domain" description="CMP/dCMP-type deaminase" evidence="10">
    <location>
        <begin position="177"/>
        <end position="313"/>
    </location>
</feature>
<dbReference type="EMBL" id="MCGE01000017">
    <property type="protein sequence ID" value="ORZ13161.1"/>
    <property type="molecule type" value="Genomic_DNA"/>
</dbReference>
<dbReference type="Pfam" id="PF00383">
    <property type="entry name" value="dCMP_cyt_deam_1"/>
    <property type="match status" value="1"/>
</dbReference>
<dbReference type="EC" id="3.5.4.12" evidence="7"/>
<accession>A0A1X2IB83</accession>
<keyword evidence="5" id="KW-0378">Hydrolase</keyword>
<evidence type="ECO:0000256" key="3">
    <source>
        <dbReference type="ARBA" id="ARBA00022723"/>
    </source>
</evidence>
<evidence type="ECO:0000256" key="6">
    <source>
        <dbReference type="ARBA" id="ARBA00022833"/>
    </source>
</evidence>
<gene>
    <name evidence="11" type="ORF">BCR42DRAFT_453188</name>
</gene>
<dbReference type="CDD" id="cd01286">
    <property type="entry name" value="deoxycytidylate_deaminase"/>
    <property type="match status" value="1"/>
</dbReference>
<keyword evidence="12" id="KW-1185">Reference proteome</keyword>
<dbReference type="PROSITE" id="PS00903">
    <property type="entry name" value="CYT_DCMP_DEAMINASES_1"/>
    <property type="match status" value="1"/>
</dbReference>
<dbReference type="InterPro" id="IPR002125">
    <property type="entry name" value="CMP_dCMP_dom"/>
</dbReference>
<dbReference type="Proteomes" id="UP000193560">
    <property type="component" value="Unassembled WGS sequence"/>
</dbReference>
<dbReference type="GO" id="GO:0005737">
    <property type="term" value="C:cytoplasm"/>
    <property type="evidence" value="ECO:0007669"/>
    <property type="project" value="TreeGrafter"/>
</dbReference>
<keyword evidence="3" id="KW-0479">Metal-binding</keyword>
<dbReference type="AlphaFoldDB" id="A0A1X2IB83"/>
<evidence type="ECO:0000313" key="12">
    <source>
        <dbReference type="Proteomes" id="UP000193560"/>
    </source>
</evidence>
<dbReference type="InterPro" id="IPR016192">
    <property type="entry name" value="APOBEC/CMP_deaminase_Zn-bd"/>
</dbReference>
<dbReference type="Gene3D" id="3.40.50.300">
    <property type="entry name" value="P-loop containing nucleotide triphosphate hydrolases"/>
    <property type="match status" value="1"/>
</dbReference>
<protein>
    <recommendedName>
        <fullName evidence="9">Deoxycytidylate deaminase</fullName>
        <ecNumber evidence="7">3.5.4.12</ecNumber>
    </recommendedName>
    <alternativeName>
        <fullName evidence="8">dCMP deaminase</fullName>
    </alternativeName>
</protein>
<dbReference type="PANTHER" id="PTHR11086:SF18">
    <property type="entry name" value="DEOXYCYTIDYLATE DEAMINASE"/>
    <property type="match status" value="1"/>
</dbReference>
<comment type="cofactor">
    <cofactor evidence="1">
        <name>Zn(2+)</name>
        <dbReference type="ChEBI" id="CHEBI:29105"/>
    </cofactor>
</comment>
<evidence type="ECO:0000256" key="9">
    <source>
        <dbReference type="ARBA" id="ARBA00071582"/>
    </source>
</evidence>
<dbReference type="InterPro" id="IPR035105">
    <property type="entry name" value="Deoxycytidylate_deaminase_dom"/>
</dbReference>
<evidence type="ECO:0000259" key="10">
    <source>
        <dbReference type="PROSITE" id="PS51747"/>
    </source>
</evidence>
<dbReference type="OrthoDB" id="10063137at2759"/>
<dbReference type="InterPro" id="IPR027417">
    <property type="entry name" value="P-loop_NTPase"/>
</dbReference>
<keyword evidence="4" id="KW-0545">Nucleotide biosynthesis</keyword>
<dbReference type="GO" id="GO:0009165">
    <property type="term" value="P:nucleotide biosynthetic process"/>
    <property type="evidence" value="ECO:0007669"/>
    <property type="project" value="UniProtKB-KW"/>
</dbReference>
<dbReference type="Gene3D" id="3.40.140.10">
    <property type="entry name" value="Cytidine Deaminase, domain 2"/>
    <property type="match status" value="1"/>
</dbReference>
<dbReference type="GO" id="GO:0004132">
    <property type="term" value="F:dCMP deaminase activity"/>
    <property type="evidence" value="ECO:0007669"/>
    <property type="project" value="UniProtKB-EC"/>
</dbReference>